<feature type="transmembrane region" description="Helical" evidence="1">
    <location>
        <begin position="48"/>
        <end position="68"/>
    </location>
</feature>
<keyword evidence="1" id="KW-1133">Transmembrane helix</keyword>
<sequence length="118" mass="12641">MTCLESLYRASCSAYRLAVAAACIGSALFLIYGVIAALRVYAITGRSYIVPSIIICLFLGGIIARIFYSLHLYAVPNLAESTQCVVASGLPSENVKRTNCLSRVLSCVLITPTQSRSS</sequence>
<accession>A0ABQ8KPQ0</accession>
<dbReference type="Proteomes" id="UP000814176">
    <property type="component" value="Unassembled WGS sequence"/>
</dbReference>
<organism evidence="2 3">
    <name type="scientific">Rhodofomes roseus</name>
    <dbReference type="NCBI Taxonomy" id="34475"/>
    <lineage>
        <taxon>Eukaryota</taxon>
        <taxon>Fungi</taxon>
        <taxon>Dikarya</taxon>
        <taxon>Basidiomycota</taxon>
        <taxon>Agaricomycotina</taxon>
        <taxon>Agaricomycetes</taxon>
        <taxon>Polyporales</taxon>
        <taxon>Rhodofomes</taxon>
    </lineage>
</organism>
<gene>
    <name evidence="2" type="ORF">C8Q71DRAFT_414540</name>
</gene>
<name>A0ABQ8KPQ0_9APHY</name>
<evidence type="ECO:0000256" key="1">
    <source>
        <dbReference type="SAM" id="Phobius"/>
    </source>
</evidence>
<dbReference type="GeneID" id="71999143"/>
<feature type="transmembrane region" description="Helical" evidence="1">
    <location>
        <begin position="17"/>
        <end position="42"/>
    </location>
</feature>
<comment type="caution">
    <text evidence="2">The sequence shown here is derived from an EMBL/GenBank/DDBJ whole genome shotgun (WGS) entry which is preliminary data.</text>
</comment>
<dbReference type="RefSeq" id="XP_047782052.1">
    <property type="nucleotide sequence ID" value="XM_047918411.1"/>
</dbReference>
<keyword evidence="3" id="KW-1185">Reference proteome</keyword>
<keyword evidence="1" id="KW-0472">Membrane</keyword>
<keyword evidence="1" id="KW-0812">Transmembrane</keyword>
<reference evidence="2 3" key="1">
    <citation type="journal article" date="2021" name="Environ. Microbiol.">
        <title>Gene family expansions and transcriptome signatures uncover fungal adaptations to wood decay.</title>
        <authorList>
            <person name="Hage H."/>
            <person name="Miyauchi S."/>
            <person name="Viragh M."/>
            <person name="Drula E."/>
            <person name="Min B."/>
            <person name="Chaduli D."/>
            <person name="Navarro D."/>
            <person name="Favel A."/>
            <person name="Norest M."/>
            <person name="Lesage-Meessen L."/>
            <person name="Balint B."/>
            <person name="Merenyi Z."/>
            <person name="de Eugenio L."/>
            <person name="Morin E."/>
            <person name="Martinez A.T."/>
            <person name="Baldrian P."/>
            <person name="Stursova M."/>
            <person name="Martinez M.J."/>
            <person name="Novotny C."/>
            <person name="Magnuson J.K."/>
            <person name="Spatafora J.W."/>
            <person name="Maurice S."/>
            <person name="Pangilinan J."/>
            <person name="Andreopoulos W."/>
            <person name="LaButti K."/>
            <person name="Hundley H."/>
            <person name="Na H."/>
            <person name="Kuo A."/>
            <person name="Barry K."/>
            <person name="Lipzen A."/>
            <person name="Henrissat B."/>
            <person name="Riley R."/>
            <person name="Ahrendt S."/>
            <person name="Nagy L.G."/>
            <person name="Grigoriev I.V."/>
            <person name="Martin F."/>
            <person name="Rosso M.N."/>
        </authorList>
    </citation>
    <scope>NUCLEOTIDE SEQUENCE [LARGE SCALE GENOMIC DNA]</scope>
    <source>
        <strain evidence="2 3">CIRM-BRFM 1785</strain>
    </source>
</reference>
<evidence type="ECO:0000313" key="2">
    <source>
        <dbReference type="EMBL" id="KAH9840586.1"/>
    </source>
</evidence>
<evidence type="ECO:0000313" key="3">
    <source>
        <dbReference type="Proteomes" id="UP000814176"/>
    </source>
</evidence>
<proteinExistence type="predicted"/>
<protein>
    <submittedName>
        <fullName evidence="2">Uncharacterized protein</fullName>
    </submittedName>
</protein>
<dbReference type="EMBL" id="JADCUA010000004">
    <property type="protein sequence ID" value="KAH9840586.1"/>
    <property type="molecule type" value="Genomic_DNA"/>
</dbReference>